<keyword evidence="9" id="KW-1185">Reference proteome</keyword>
<dbReference type="InterPro" id="IPR002553">
    <property type="entry name" value="Clathrin/coatomer_adapt-like_N"/>
</dbReference>
<evidence type="ECO:0000256" key="2">
    <source>
        <dbReference type="ARBA" id="ARBA00022448"/>
    </source>
</evidence>
<dbReference type="Pfam" id="PF01602">
    <property type="entry name" value="Adaptin_N"/>
    <property type="match status" value="2"/>
</dbReference>
<feature type="compositionally biased region" description="Basic residues" evidence="6">
    <location>
        <begin position="880"/>
        <end position="889"/>
    </location>
</feature>
<feature type="domain" description="Clathrin/coatomer adaptor adaptin-like N-terminal" evidence="7">
    <location>
        <begin position="274"/>
        <end position="668"/>
    </location>
</feature>
<comment type="subunit">
    <text evidence="5">Adaptor protein complex 4 (AP-4) is a heterotetramer composed of two large adaptins, a medium adaptin and a small adaptin.</text>
</comment>
<gene>
    <name evidence="8" type="ORF">TRITD_3Av1G241170</name>
</gene>
<sequence>MGSQGGWGQSKEFLDLVKSIGEARSKAEEDRIISRELDHLKRRLADPDVPRRKMKELLLRLVYAEMLGHDASFGHIHAVKMTHDESLPLKRTGYLAVALFIDERHDLVILVVNTIQKDLRSDNYLVVCAALTAASRLIGEEAIPAVLPQVVDLLAHPKEAVRKKAVMALHRFYQRSPSSVSHLVSNFRKVPPNILPHVQIRISFPNYNRSRIICPSHAVAYYPRGAWGTVILSCSKEHALLLIVLKFHVLYMFNLYFELQQLAIAIASIELELDRLCDNDPGVMGATLCPLYDLILEDPNAYKDLVVSFVNILKQVAERRLPTSYDYHQMPAPFIQIKLLKILAVLGSGDKSASGHMYTVLGDIFRKGDTASNIGNAILYECICCVSCIFPNSKMLDAAAETTSKFLKSDSHNLKYMGIDALGRLIKINPDIAEQHQLAVIDCLEDPDDTLKRKTFELLYKMTKSTNVEVIVDRMIEYMISITDHHYKAEIASRCVELAEQFAPSNQWFIQTMNKVFEHAGDLVNIRVAHNLMRLIAEGFGEEDEGADSQLRSSAVNSYLRILGEPKLPSSFLQIICWVLGEYGTADGKHPASYIIGKLCDVAEAHPTDDTVRGYAVSAILKIFAFEIAVGRKSDMLPEFQSLVDELSSSHSTDLQQRAYEVQALLGLDKQAVESVMPIDASCEDIEVDKNLTFLNSYVQQALENGATPYIPESERSGVVSVGNYRAQDQHETSAHALRFEAYELPKPSLPTATSQSSVSLPTTDLVPVPEPSHYREDHHQARSQQSGNAVSGEFGAKLRLDGVQKKWGRESYASSSTPSSSTSSQQAANGGSNSDGGGLVTSQARESSYGSKSQQQGTEVSAEKQRLAASLFGSSAAKPNRKGHAGRKAAKESSSTEKVTPQPAKEQVTPAAPPPDLLDLGEEPVSSSAPSADPFSQLDGLLGPASASPALSGTSAPSASNTPDLMSIFSDDVQTGATSASTEPAQKGATTKKGHSLQDALQKDATARQVGVTPTGNNPNLFKDLLG</sequence>
<dbReference type="GO" id="GO:0016192">
    <property type="term" value="P:vesicle-mediated transport"/>
    <property type="evidence" value="ECO:0007669"/>
    <property type="project" value="UniProtKB-UniRule"/>
</dbReference>
<dbReference type="PANTHER" id="PTHR22780">
    <property type="entry name" value="ADAPTIN, ALPHA/GAMMA/EPSILON"/>
    <property type="match status" value="1"/>
</dbReference>
<feature type="region of interest" description="Disordered" evidence="6">
    <location>
        <begin position="749"/>
        <end position="797"/>
    </location>
</feature>
<protein>
    <recommendedName>
        <fullName evidence="5">AP-4 complex subunit epsilon</fullName>
    </recommendedName>
</protein>
<evidence type="ECO:0000313" key="8">
    <source>
        <dbReference type="EMBL" id="VAH67626.1"/>
    </source>
</evidence>
<feature type="compositionally biased region" description="Polar residues" evidence="6">
    <location>
        <begin position="841"/>
        <end position="860"/>
    </location>
</feature>
<dbReference type="GO" id="GO:0006886">
    <property type="term" value="P:intracellular protein transport"/>
    <property type="evidence" value="ECO:0007669"/>
    <property type="project" value="UniProtKB-UniRule"/>
</dbReference>
<evidence type="ECO:0000256" key="4">
    <source>
        <dbReference type="ARBA" id="ARBA00023136"/>
    </source>
</evidence>
<feature type="compositionally biased region" description="Polar residues" evidence="6">
    <location>
        <begin position="751"/>
        <end position="763"/>
    </location>
</feature>
<evidence type="ECO:0000256" key="6">
    <source>
        <dbReference type="SAM" id="MobiDB-lite"/>
    </source>
</evidence>
<dbReference type="AlphaFoldDB" id="A0A9R0VS26"/>
<reference evidence="8 9" key="1">
    <citation type="submission" date="2017-09" db="EMBL/GenBank/DDBJ databases">
        <authorList>
            <consortium name="International Durum Wheat Genome Sequencing Consortium (IDWGSC)"/>
            <person name="Milanesi L."/>
        </authorList>
    </citation>
    <scope>NUCLEOTIDE SEQUENCE [LARGE SCALE GENOMIC DNA]</scope>
    <source>
        <strain evidence="9">cv. Svevo</strain>
    </source>
</reference>
<comment type="function">
    <text evidence="5">Subunit of novel type of clathrin- or non-clathrin-associated protein coat involved in targeting proteins from the trans-Golgi network (TGN) to the endosomal-lysosomal system.</text>
</comment>
<feature type="compositionally biased region" description="Low complexity" evidence="6">
    <location>
        <begin position="815"/>
        <end position="833"/>
    </location>
</feature>
<dbReference type="Proteomes" id="UP000324705">
    <property type="component" value="Chromosome 3A"/>
</dbReference>
<dbReference type="InterPro" id="IPR011989">
    <property type="entry name" value="ARM-like"/>
</dbReference>
<evidence type="ECO:0000313" key="9">
    <source>
        <dbReference type="Proteomes" id="UP000324705"/>
    </source>
</evidence>
<keyword evidence="4 5" id="KW-0472">Membrane</keyword>
<evidence type="ECO:0000259" key="7">
    <source>
        <dbReference type="Pfam" id="PF01602"/>
    </source>
</evidence>
<evidence type="ECO:0000256" key="3">
    <source>
        <dbReference type="ARBA" id="ARBA00022927"/>
    </source>
</evidence>
<dbReference type="GO" id="GO:0030124">
    <property type="term" value="C:AP-4 adaptor complex"/>
    <property type="evidence" value="ECO:0007669"/>
    <property type="project" value="UniProtKB-UniRule"/>
</dbReference>
<dbReference type="InterPro" id="IPR050840">
    <property type="entry name" value="Adaptor_Complx_Large_Subunit"/>
</dbReference>
<dbReference type="SUPFAM" id="SSF48371">
    <property type="entry name" value="ARM repeat"/>
    <property type="match status" value="1"/>
</dbReference>
<accession>A0A9R0VS26</accession>
<name>A0A9R0VS26_TRITD</name>
<dbReference type="PIRSF" id="PIRSF037097">
    <property type="entry name" value="AP4_complex_epsilon"/>
    <property type="match status" value="1"/>
</dbReference>
<evidence type="ECO:0000256" key="1">
    <source>
        <dbReference type="ARBA" id="ARBA00004308"/>
    </source>
</evidence>
<dbReference type="InterPro" id="IPR017109">
    <property type="entry name" value="AP4_complex_esu"/>
</dbReference>
<dbReference type="Gene3D" id="1.25.10.10">
    <property type="entry name" value="Leucine-rich Repeat Variant"/>
    <property type="match status" value="2"/>
</dbReference>
<feature type="region of interest" description="Disordered" evidence="6">
    <location>
        <begin position="810"/>
        <end position="1028"/>
    </location>
</feature>
<keyword evidence="2 5" id="KW-0813">Transport</keyword>
<organism evidence="8 9">
    <name type="scientific">Triticum turgidum subsp. durum</name>
    <name type="common">Durum wheat</name>
    <name type="synonym">Triticum durum</name>
    <dbReference type="NCBI Taxonomy" id="4567"/>
    <lineage>
        <taxon>Eukaryota</taxon>
        <taxon>Viridiplantae</taxon>
        <taxon>Streptophyta</taxon>
        <taxon>Embryophyta</taxon>
        <taxon>Tracheophyta</taxon>
        <taxon>Spermatophyta</taxon>
        <taxon>Magnoliopsida</taxon>
        <taxon>Liliopsida</taxon>
        <taxon>Poales</taxon>
        <taxon>Poaceae</taxon>
        <taxon>BOP clade</taxon>
        <taxon>Pooideae</taxon>
        <taxon>Triticodae</taxon>
        <taxon>Triticeae</taxon>
        <taxon>Triticinae</taxon>
        <taxon>Triticum</taxon>
    </lineage>
</organism>
<feature type="compositionally biased region" description="Polar residues" evidence="6">
    <location>
        <begin position="950"/>
        <end position="965"/>
    </location>
</feature>
<feature type="domain" description="Clathrin/coatomer adaptor adaptin-like N-terminal" evidence="7">
    <location>
        <begin position="31"/>
        <end position="185"/>
    </location>
</feature>
<dbReference type="GO" id="GO:0012505">
    <property type="term" value="C:endomembrane system"/>
    <property type="evidence" value="ECO:0007669"/>
    <property type="project" value="UniProtKB-SubCell"/>
</dbReference>
<dbReference type="Gramene" id="TRITD3Av1G241170.4">
    <property type="protein sequence ID" value="TRITD3Av1G241170.4"/>
    <property type="gene ID" value="TRITD3Av1G241170"/>
</dbReference>
<comment type="subcellular location">
    <subcellularLocation>
        <location evidence="1">Endomembrane system</location>
    </subcellularLocation>
</comment>
<comment type="similarity">
    <text evidence="5">Belongs to the adaptor complexes large subunit family.</text>
</comment>
<feature type="compositionally biased region" description="Polar residues" evidence="6">
    <location>
        <begin position="973"/>
        <end position="985"/>
    </location>
</feature>
<dbReference type="InterPro" id="IPR016024">
    <property type="entry name" value="ARM-type_fold"/>
</dbReference>
<evidence type="ECO:0000256" key="5">
    <source>
        <dbReference type="PIRNR" id="PIRNR037097"/>
    </source>
</evidence>
<keyword evidence="3 5" id="KW-0653">Protein transport</keyword>
<dbReference type="EMBL" id="LT934115">
    <property type="protein sequence ID" value="VAH67626.1"/>
    <property type="molecule type" value="Genomic_DNA"/>
</dbReference>
<keyword evidence="5" id="KW-0333">Golgi apparatus</keyword>
<proteinExistence type="inferred from homology"/>